<evidence type="ECO:0000313" key="1">
    <source>
        <dbReference type="Proteomes" id="UP000887576"/>
    </source>
</evidence>
<dbReference type="WBParaSite" id="JU765_v2.g13635.t1">
    <property type="protein sequence ID" value="JU765_v2.g13635.t1"/>
    <property type="gene ID" value="JU765_v2.g13635"/>
</dbReference>
<evidence type="ECO:0000313" key="2">
    <source>
        <dbReference type="WBParaSite" id="JU765_v2.g13635.t1"/>
    </source>
</evidence>
<organism evidence="1 2">
    <name type="scientific">Panagrolaimus sp. JU765</name>
    <dbReference type="NCBI Taxonomy" id="591449"/>
    <lineage>
        <taxon>Eukaryota</taxon>
        <taxon>Metazoa</taxon>
        <taxon>Ecdysozoa</taxon>
        <taxon>Nematoda</taxon>
        <taxon>Chromadorea</taxon>
        <taxon>Rhabditida</taxon>
        <taxon>Tylenchina</taxon>
        <taxon>Panagrolaimomorpha</taxon>
        <taxon>Panagrolaimoidea</taxon>
        <taxon>Panagrolaimidae</taxon>
        <taxon>Panagrolaimus</taxon>
    </lineage>
</organism>
<sequence length="343" mass="38320">MAIELGNFSYESEPLMPLIDSEEKVQTSYGLVKVSIYGDRKKHPIVTFHDIGLDGDNNFQSFFQFGTVAEFADKFCVYNINAPGQEMDAKPFADNYVFPTMESMPSIIQAVVGHFGFKSFIGFGIGAGANVMLRYALENQNKLDALILINCSASAAGWVEWGYQKVNINYLRSQKMTNFTVDYLMWHHFGIRQEEGNQDIMRQYRSYFYNLPNPGNLAAYIESFLNRSAITFSRDGTTGPKLNIPVLQLVGSRSAFVDETVDVNAKLDPTKSDWVKIGDCSGLVLDDKPEKATEAILLFLQGLGYFPSLNVSKIVKRLQSFQQGSMTATTTICDNINEVEAAL</sequence>
<protein>
    <submittedName>
        <fullName evidence="2">Uncharacterized protein</fullName>
    </submittedName>
</protein>
<name>A0AC34Q773_9BILA</name>
<reference evidence="2" key="1">
    <citation type="submission" date="2022-11" db="UniProtKB">
        <authorList>
            <consortium name="WormBaseParasite"/>
        </authorList>
    </citation>
    <scope>IDENTIFICATION</scope>
</reference>
<accession>A0AC34Q773</accession>
<dbReference type="Proteomes" id="UP000887576">
    <property type="component" value="Unplaced"/>
</dbReference>
<proteinExistence type="predicted"/>